<dbReference type="AlphaFoldDB" id="A0A1J5S627"/>
<evidence type="ECO:0000313" key="1">
    <source>
        <dbReference type="EMBL" id="OIR03578.1"/>
    </source>
</evidence>
<accession>A0A1J5S627</accession>
<organism evidence="1">
    <name type="scientific">mine drainage metagenome</name>
    <dbReference type="NCBI Taxonomy" id="410659"/>
    <lineage>
        <taxon>unclassified sequences</taxon>
        <taxon>metagenomes</taxon>
        <taxon>ecological metagenomes</taxon>
    </lineage>
</organism>
<gene>
    <name evidence="1" type="ORF">GALL_144370</name>
</gene>
<name>A0A1J5S627_9ZZZZ</name>
<comment type="caution">
    <text evidence="1">The sequence shown here is derived from an EMBL/GenBank/DDBJ whole genome shotgun (WGS) entry which is preliminary data.</text>
</comment>
<sequence>MTIYGKFLEDDRARLKAECRITTYIALFTKLVNACLPAAYASFRDRIGLNEGMLAIAVGRYFNDRHRLLEAHDIEAYLHRSKMVAYTIKWILATSPIYSRFSLDEMNELPEEVQERIVNLNYIFCTLVMFDGLEELEKKDFAADGKYERILRDLIYCMKTQAYSEKMGAVLFDALCVQAAKGADRA</sequence>
<dbReference type="EMBL" id="MLJW01000065">
    <property type="protein sequence ID" value="OIR03578.1"/>
    <property type="molecule type" value="Genomic_DNA"/>
</dbReference>
<reference evidence="1" key="1">
    <citation type="submission" date="2016-10" db="EMBL/GenBank/DDBJ databases">
        <title>Sequence of Gallionella enrichment culture.</title>
        <authorList>
            <person name="Poehlein A."/>
            <person name="Muehling M."/>
            <person name="Daniel R."/>
        </authorList>
    </citation>
    <scope>NUCLEOTIDE SEQUENCE</scope>
</reference>
<proteinExistence type="predicted"/>
<protein>
    <submittedName>
        <fullName evidence="1">Uncharacterized protein</fullName>
    </submittedName>
</protein>